<protein>
    <recommendedName>
        <fullName evidence="1">F-box domain-containing protein</fullName>
    </recommendedName>
</protein>
<evidence type="ECO:0000313" key="7">
    <source>
        <dbReference type="Proteomes" id="UP000490939"/>
    </source>
</evidence>
<gene>
    <name evidence="3" type="ORF">BLS_004996</name>
    <name evidence="4" type="ORF">EG327_006836</name>
    <name evidence="2" type="ORF">EG328_007635</name>
</gene>
<dbReference type="AlphaFoldDB" id="A0A8H3UGG7"/>
<proteinExistence type="predicted"/>
<dbReference type="Proteomes" id="UP000433883">
    <property type="component" value="Unassembled WGS sequence"/>
</dbReference>
<evidence type="ECO:0000313" key="3">
    <source>
        <dbReference type="EMBL" id="KAE9970232.1"/>
    </source>
</evidence>
<dbReference type="InterPro" id="IPR001810">
    <property type="entry name" value="F-box_dom"/>
</dbReference>
<evidence type="ECO:0000313" key="5">
    <source>
        <dbReference type="Proteomes" id="UP000433883"/>
    </source>
</evidence>
<evidence type="ECO:0000313" key="2">
    <source>
        <dbReference type="EMBL" id="KAE9968363.1"/>
    </source>
</evidence>
<dbReference type="PROSITE" id="PS50181">
    <property type="entry name" value="FBOX"/>
    <property type="match status" value="1"/>
</dbReference>
<name>A0A8H3UGG7_VENIN</name>
<dbReference type="EMBL" id="WNWS01000411">
    <property type="protein sequence ID" value="KAE9968363.1"/>
    <property type="molecule type" value="Genomic_DNA"/>
</dbReference>
<dbReference type="Proteomes" id="UP000447873">
    <property type="component" value="Unassembled WGS sequence"/>
</dbReference>
<reference evidence="3 5" key="1">
    <citation type="submission" date="2019-11" db="EMBL/GenBank/DDBJ databases">
        <title>Venturia inaequalis Genome Resource.</title>
        <authorList>
            <person name="Lichtner F.J."/>
        </authorList>
    </citation>
    <scope>NUCLEOTIDE SEQUENCE [LARGE SCALE GENOMIC DNA]</scope>
    <source>
        <strain evidence="2 6">120213</strain>
        <strain evidence="3">Bline_iso_100314</strain>
        <strain evidence="4 7">DMI_063113</strain>
    </source>
</reference>
<dbReference type="Proteomes" id="UP000490939">
    <property type="component" value="Unassembled WGS sequence"/>
</dbReference>
<sequence length="344" mass="39099">MTTTSAMAKDLSDMPLEIIDRIVDYLPNRDALLHLRGSCKNLCAKTLDRFSNAYFETFDCILGASNMRALCHFSTRPLVISHLTSIALTAPCRDRKYHNFWKAKNIDPVSLATALNQFSHLRQLKLAGFGSNVGRKSDCSFMGALSGHLAVGDLVQLELHDMSLSKQTMMELVTMSRRTLKRISLTSINFVEDSTAKREVYSPWTEVLMAMEFFPDNCEVTIEKTFVDGSKYDICPPWDSCDDWDGVYYKWKGLEIKLVQDAGDDVEDEDEDDCDTSIRGTKHTRVHIAGDANRWEGVKRTLAFALFGHFNGFGRCGWETEIDFWQAVKQADLSWDKKLMKLLQ</sequence>
<evidence type="ECO:0000259" key="1">
    <source>
        <dbReference type="PROSITE" id="PS50181"/>
    </source>
</evidence>
<evidence type="ECO:0000313" key="4">
    <source>
        <dbReference type="EMBL" id="KAE9993054.1"/>
    </source>
</evidence>
<organism evidence="3 5">
    <name type="scientific">Venturia inaequalis</name>
    <name type="common">Apple scab fungus</name>
    <dbReference type="NCBI Taxonomy" id="5025"/>
    <lineage>
        <taxon>Eukaryota</taxon>
        <taxon>Fungi</taxon>
        <taxon>Dikarya</taxon>
        <taxon>Ascomycota</taxon>
        <taxon>Pezizomycotina</taxon>
        <taxon>Dothideomycetes</taxon>
        <taxon>Pleosporomycetidae</taxon>
        <taxon>Venturiales</taxon>
        <taxon>Venturiaceae</taxon>
        <taxon>Venturia</taxon>
    </lineage>
</organism>
<accession>A0A8H3UGG7</accession>
<dbReference type="EMBL" id="WNWQ01000336">
    <property type="protein sequence ID" value="KAE9970232.1"/>
    <property type="molecule type" value="Genomic_DNA"/>
</dbReference>
<dbReference type="EMBL" id="WNWR01000040">
    <property type="protein sequence ID" value="KAE9993054.1"/>
    <property type="molecule type" value="Genomic_DNA"/>
</dbReference>
<feature type="domain" description="F-box" evidence="1">
    <location>
        <begin position="8"/>
        <end position="58"/>
    </location>
</feature>
<comment type="caution">
    <text evidence="3">The sequence shown here is derived from an EMBL/GenBank/DDBJ whole genome shotgun (WGS) entry which is preliminary data.</text>
</comment>
<keyword evidence="7" id="KW-1185">Reference proteome</keyword>
<evidence type="ECO:0000313" key="6">
    <source>
        <dbReference type="Proteomes" id="UP000447873"/>
    </source>
</evidence>